<comment type="caution">
    <text evidence="1">The sequence shown here is derived from an EMBL/GenBank/DDBJ whole genome shotgun (WGS) entry which is preliminary data.</text>
</comment>
<dbReference type="AlphaFoldDB" id="A0AAD8HDA1"/>
<keyword evidence="2" id="KW-1185">Reference proteome</keyword>
<evidence type="ECO:0000313" key="2">
    <source>
        <dbReference type="Proteomes" id="UP001237642"/>
    </source>
</evidence>
<reference evidence="1" key="2">
    <citation type="submission" date="2023-05" db="EMBL/GenBank/DDBJ databases">
        <authorList>
            <person name="Schelkunov M.I."/>
        </authorList>
    </citation>
    <scope>NUCLEOTIDE SEQUENCE</scope>
    <source>
        <strain evidence="1">Hsosn_3</strain>
        <tissue evidence="1">Leaf</tissue>
    </source>
</reference>
<name>A0AAD8HDA1_9APIA</name>
<proteinExistence type="predicted"/>
<sequence length="184" mass="21117">MGFLLNFHWRTSTKNLDSYAKHGKTLSQDPMLDNFARKKRDFLVQRWYTSRYKTYQLEINEKQLDYKLHDLELSNKALFRSSCYGILLTSSRPPKGGLGQEYKKIVLQVVNFVTSFCSTLPMCPSGCRHEECGMALGFDPCTNSFKVVHMSDDFGFEIFNIGDSSDAWKQISGPWNNLFEGPLG</sequence>
<organism evidence="1 2">
    <name type="scientific">Heracleum sosnowskyi</name>
    <dbReference type="NCBI Taxonomy" id="360622"/>
    <lineage>
        <taxon>Eukaryota</taxon>
        <taxon>Viridiplantae</taxon>
        <taxon>Streptophyta</taxon>
        <taxon>Embryophyta</taxon>
        <taxon>Tracheophyta</taxon>
        <taxon>Spermatophyta</taxon>
        <taxon>Magnoliopsida</taxon>
        <taxon>eudicotyledons</taxon>
        <taxon>Gunneridae</taxon>
        <taxon>Pentapetalae</taxon>
        <taxon>asterids</taxon>
        <taxon>campanulids</taxon>
        <taxon>Apiales</taxon>
        <taxon>Apiaceae</taxon>
        <taxon>Apioideae</taxon>
        <taxon>apioid superclade</taxon>
        <taxon>Tordylieae</taxon>
        <taxon>Tordyliinae</taxon>
        <taxon>Heracleum</taxon>
    </lineage>
</organism>
<accession>A0AAD8HDA1</accession>
<protein>
    <submittedName>
        <fullName evidence="1">Uncharacterized protein</fullName>
    </submittedName>
</protein>
<evidence type="ECO:0000313" key="1">
    <source>
        <dbReference type="EMBL" id="KAK1363985.1"/>
    </source>
</evidence>
<gene>
    <name evidence="1" type="ORF">POM88_039546</name>
</gene>
<dbReference type="EMBL" id="JAUIZM010000009">
    <property type="protein sequence ID" value="KAK1363985.1"/>
    <property type="molecule type" value="Genomic_DNA"/>
</dbReference>
<reference evidence="1" key="1">
    <citation type="submission" date="2023-02" db="EMBL/GenBank/DDBJ databases">
        <title>Genome of toxic invasive species Heracleum sosnowskyi carries increased number of genes despite the absence of recent whole-genome duplications.</title>
        <authorList>
            <person name="Schelkunov M."/>
            <person name="Shtratnikova V."/>
            <person name="Makarenko M."/>
            <person name="Klepikova A."/>
            <person name="Omelchenko D."/>
            <person name="Novikova G."/>
            <person name="Obukhova E."/>
            <person name="Bogdanov V."/>
            <person name="Penin A."/>
            <person name="Logacheva M."/>
        </authorList>
    </citation>
    <scope>NUCLEOTIDE SEQUENCE</scope>
    <source>
        <strain evidence="1">Hsosn_3</strain>
        <tissue evidence="1">Leaf</tissue>
    </source>
</reference>
<dbReference type="Proteomes" id="UP001237642">
    <property type="component" value="Unassembled WGS sequence"/>
</dbReference>